<proteinExistence type="predicted"/>
<accession>A0A4C1WDJ1</accession>
<sequence length="169" mass="18760">MCGTSKRVAFLDVFTAKAYSNRLSHSLSAHSSLAHHGLAGTRPGIAFFPRCVVVQMRHCAARGVARRPQTSTLVGNCWRSLRKQCDGNDWNRRLDMYFVEIDRLPSRLLERPLAKRSQAFAKRSAAPPHAHNIQSSSFIRVSSYDDYINITVYLELSPAVAAGAGCRAL</sequence>
<name>A0A4C1WDJ1_EUMVA</name>
<evidence type="ECO:0000313" key="2">
    <source>
        <dbReference type="Proteomes" id="UP000299102"/>
    </source>
</evidence>
<reference evidence="1 2" key="1">
    <citation type="journal article" date="2019" name="Commun. Biol.">
        <title>The bagworm genome reveals a unique fibroin gene that provides high tensile strength.</title>
        <authorList>
            <person name="Kono N."/>
            <person name="Nakamura H."/>
            <person name="Ohtoshi R."/>
            <person name="Tomita M."/>
            <person name="Numata K."/>
            <person name="Arakawa K."/>
        </authorList>
    </citation>
    <scope>NUCLEOTIDE SEQUENCE [LARGE SCALE GENOMIC DNA]</scope>
</reference>
<dbReference type="EMBL" id="BGZK01000519">
    <property type="protein sequence ID" value="GBP48207.1"/>
    <property type="molecule type" value="Genomic_DNA"/>
</dbReference>
<keyword evidence="2" id="KW-1185">Reference proteome</keyword>
<gene>
    <name evidence="1" type="ORF">EVAR_96794_1</name>
</gene>
<protein>
    <submittedName>
        <fullName evidence="1">Uncharacterized protein</fullName>
    </submittedName>
</protein>
<evidence type="ECO:0000313" key="1">
    <source>
        <dbReference type="EMBL" id="GBP48207.1"/>
    </source>
</evidence>
<comment type="caution">
    <text evidence="1">The sequence shown here is derived from an EMBL/GenBank/DDBJ whole genome shotgun (WGS) entry which is preliminary data.</text>
</comment>
<dbReference type="Proteomes" id="UP000299102">
    <property type="component" value="Unassembled WGS sequence"/>
</dbReference>
<organism evidence="1 2">
    <name type="scientific">Eumeta variegata</name>
    <name type="common">Bagworm moth</name>
    <name type="synonym">Eumeta japonica</name>
    <dbReference type="NCBI Taxonomy" id="151549"/>
    <lineage>
        <taxon>Eukaryota</taxon>
        <taxon>Metazoa</taxon>
        <taxon>Ecdysozoa</taxon>
        <taxon>Arthropoda</taxon>
        <taxon>Hexapoda</taxon>
        <taxon>Insecta</taxon>
        <taxon>Pterygota</taxon>
        <taxon>Neoptera</taxon>
        <taxon>Endopterygota</taxon>
        <taxon>Lepidoptera</taxon>
        <taxon>Glossata</taxon>
        <taxon>Ditrysia</taxon>
        <taxon>Tineoidea</taxon>
        <taxon>Psychidae</taxon>
        <taxon>Oiketicinae</taxon>
        <taxon>Eumeta</taxon>
    </lineage>
</organism>
<dbReference type="AlphaFoldDB" id="A0A4C1WDJ1"/>